<keyword evidence="1" id="KW-0175">Coiled coil</keyword>
<evidence type="ECO:0000256" key="2">
    <source>
        <dbReference type="SAM" id="MobiDB-lite"/>
    </source>
</evidence>
<comment type="caution">
    <text evidence="3">The sequence shown here is derived from an EMBL/GenBank/DDBJ whole genome shotgun (WGS) entry which is preliminary data.</text>
</comment>
<feature type="region of interest" description="Disordered" evidence="2">
    <location>
        <begin position="611"/>
        <end position="640"/>
    </location>
</feature>
<name>A0A1V9ZTQ9_ACHHY</name>
<sequence length="780" mass="86271">MEDDESRVILELLQSKDREIGVLIQEKARLREQIDAMAWDLEVAKGRVEPESPSAAFNEQLLAFESQLVALRCETDRALRHHGGPQQLSHKTTRAMALEQALQREPSSSPGLLQKRLHSMFEANCELIQRIAEPRLSEKTPVSTAEALPATRATTQTAVEPALSPVVLAELQCNESDKSATDTQHCECAVEMLRQAQMLHDLRATCEAQALALASATNDVARLELDRQYAGLAHDRASMERADLEAQVVACRLQCEAAERAKLEIIDQATRLVQAAEVETEATLESLDEFGHVQLRPWVDVSAGDRAAKYELQAALMAATERSRQLEADVALEMAKSRASREEVDAWAAQATEWGALHDAFEALQTTLQHRVKFLSQGLAQVLAAKDKTVDWTSFLAQLFAQSVVSPPAYRPKLVLSPDKSHVCTWQLQATMWLQKLRAKELVVATLEEEIESLKHDAAHADDAKALCVALKKKLAAAKTEGDQWKASTDELRTKATALAREKAELTHLVARLREDNHRLKESVARKADLVAHYKLGVETARKEAVALATAPRPPAAPTATATAKKSLLKHHQDQVATLSSEIAVAQETLRKAEAQNRVLMSRCARLQMALREKEAPVKEEPDEEPPKNEGSDETKELRRRLAQKHAVVEALKARERVQKEASETLQATLDQLTRRLKQQVVDATALHQLSASQAQLDGLRACVYDAFYCALLQTKEGAPPLSVEQLRSVGVDDFDAAEIALLKETSIKEKALEALEDALERAPHDCRGALLDALHQARH</sequence>
<feature type="compositionally biased region" description="Basic and acidic residues" evidence="2">
    <location>
        <begin position="611"/>
        <end position="637"/>
    </location>
</feature>
<protein>
    <submittedName>
        <fullName evidence="3">Uncharacterized protein</fullName>
    </submittedName>
</protein>
<dbReference type="EMBL" id="JNBR01000008">
    <property type="protein sequence ID" value="OQS01395.1"/>
    <property type="molecule type" value="Genomic_DNA"/>
</dbReference>
<feature type="coiled-coil region" evidence="1">
    <location>
        <begin position="569"/>
        <end position="610"/>
    </location>
</feature>
<dbReference type="OrthoDB" id="77997at2759"/>
<evidence type="ECO:0000313" key="3">
    <source>
        <dbReference type="EMBL" id="OQS01395.1"/>
    </source>
</evidence>
<proteinExistence type="predicted"/>
<feature type="coiled-coil region" evidence="1">
    <location>
        <begin position="437"/>
        <end position="523"/>
    </location>
</feature>
<organism evidence="3 4">
    <name type="scientific">Achlya hypogyna</name>
    <name type="common">Oomycete</name>
    <name type="synonym">Protoachlya hypogyna</name>
    <dbReference type="NCBI Taxonomy" id="1202772"/>
    <lineage>
        <taxon>Eukaryota</taxon>
        <taxon>Sar</taxon>
        <taxon>Stramenopiles</taxon>
        <taxon>Oomycota</taxon>
        <taxon>Saprolegniomycetes</taxon>
        <taxon>Saprolegniales</taxon>
        <taxon>Achlyaceae</taxon>
        <taxon>Achlya</taxon>
    </lineage>
</organism>
<evidence type="ECO:0000313" key="4">
    <source>
        <dbReference type="Proteomes" id="UP000243579"/>
    </source>
</evidence>
<evidence type="ECO:0000256" key="1">
    <source>
        <dbReference type="SAM" id="Coils"/>
    </source>
</evidence>
<dbReference type="Proteomes" id="UP000243579">
    <property type="component" value="Unassembled WGS sequence"/>
</dbReference>
<reference evidence="3 4" key="1">
    <citation type="journal article" date="2014" name="Genome Biol. Evol.">
        <title>The secreted proteins of Achlya hypogyna and Thraustotheca clavata identify the ancestral oomycete secretome and reveal gene acquisitions by horizontal gene transfer.</title>
        <authorList>
            <person name="Misner I."/>
            <person name="Blouin N."/>
            <person name="Leonard G."/>
            <person name="Richards T.A."/>
            <person name="Lane C.E."/>
        </authorList>
    </citation>
    <scope>NUCLEOTIDE SEQUENCE [LARGE SCALE GENOMIC DNA]</scope>
    <source>
        <strain evidence="3 4">ATCC 48635</strain>
    </source>
</reference>
<gene>
    <name evidence="3" type="ORF">ACHHYP_01065</name>
</gene>
<accession>A0A1V9ZTQ9</accession>
<feature type="region of interest" description="Disordered" evidence="2">
    <location>
        <begin position="549"/>
        <end position="568"/>
    </location>
</feature>
<dbReference type="AlphaFoldDB" id="A0A1V9ZTQ9"/>
<keyword evidence="4" id="KW-1185">Reference proteome</keyword>